<feature type="transmembrane region" description="Helical" evidence="9">
    <location>
        <begin position="183"/>
        <end position="200"/>
    </location>
</feature>
<dbReference type="Gene3D" id="1.10.357.20">
    <property type="entry name" value="SLC41 divalent cation transporters, integral membrane domain"/>
    <property type="match status" value="1"/>
</dbReference>
<keyword evidence="8 9" id="KW-0472">Membrane</keyword>
<evidence type="ECO:0000256" key="3">
    <source>
        <dbReference type="ARBA" id="ARBA00022448"/>
    </source>
</evidence>
<evidence type="ECO:0000259" key="10">
    <source>
        <dbReference type="Pfam" id="PF01769"/>
    </source>
</evidence>
<evidence type="ECO:0000256" key="1">
    <source>
        <dbReference type="ARBA" id="ARBA00004141"/>
    </source>
</evidence>
<keyword evidence="12" id="KW-1185">Reference proteome</keyword>
<organism evidence="11 12">
    <name type="scientific">Sphagnurus paluster</name>
    <dbReference type="NCBI Taxonomy" id="117069"/>
    <lineage>
        <taxon>Eukaryota</taxon>
        <taxon>Fungi</taxon>
        <taxon>Dikarya</taxon>
        <taxon>Basidiomycota</taxon>
        <taxon>Agaricomycotina</taxon>
        <taxon>Agaricomycetes</taxon>
        <taxon>Agaricomycetidae</taxon>
        <taxon>Agaricales</taxon>
        <taxon>Tricholomatineae</taxon>
        <taxon>Lyophyllaceae</taxon>
        <taxon>Sphagnurus</taxon>
    </lineage>
</organism>
<dbReference type="OrthoDB" id="666972at2759"/>
<evidence type="ECO:0000256" key="7">
    <source>
        <dbReference type="ARBA" id="ARBA00023065"/>
    </source>
</evidence>
<feature type="domain" description="SLC41A/MgtE integral membrane" evidence="10">
    <location>
        <begin position="11"/>
        <end position="188"/>
    </location>
</feature>
<evidence type="ECO:0000256" key="9">
    <source>
        <dbReference type="SAM" id="Phobius"/>
    </source>
</evidence>
<reference evidence="11" key="2">
    <citation type="submission" date="2021-10" db="EMBL/GenBank/DDBJ databases">
        <title>Phylogenomics reveals ancestral predisposition of the termite-cultivated fungus Termitomyces towards a domesticated lifestyle.</title>
        <authorList>
            <person name="Auxier B."/>
            <person name="Grum-Grzhimaylo A."/>
            <person name="Cardenas M.E."/>
            <person name="Lodge J.D."/>
            <person name="Laessoe T."/>
            <person name="Pedersen O."/>
            <person name="Smith M.E."/>
            <person name="Kuyper T.W."/>
            <person name="Franco-Molano E.A."/>
            <person name="Baroni T.J."/>
            <person name="Aanen D.K."/>
        </authorList>
    </citation>
    <scope>NUCLEOTIDE SEQUENCE</scope>
    <source>
        <strain evidence="11">D49</strain>
    </source>
</reference>
<keyword evidence="4 9" id="KW-0812">Transmembrane</keyword>
<evidence type="ECO:0000256" key="5">
    <source>
        <dbReference type="ARBA" id="ARBA00022842"/>
    </source>
</evidence>
<keyword evidence="6 9" id="KW-1133">Transmembrane helix</keyword>
<reference evidence="11" key="1">
    <citation type="submission" date="2021-02" db="EMBL/GenBank/DDBJ databases">
        <authorList>
            <person name="Nieuwenhuis M."/>
            <person name="Van De Peppel L.J.J."/>
        </authorList>
    </citation>
    <scope>NUCLEOTIDE SEQUENCE</scope>
    <source>
        <strain evidence="11">D49</strain>
    </source>
</reference>
<dbReference type="GO" id="GO:0005886">
    <property type="term" value="C:plasma membrane"/>
    <property type="evidence" value="ECO:0007669"/>
    <property type="project" value="TreeGrafter"/>
</dbReference>
<feature type="transmembrane region" description="Helical" evidence="9">
    <location>
        <begin position="236"/>
        <end position="258"/>
    </location>
</feature>
<gene>
    <name evidence="11" type="ORF">H0H81_006095</name>
</gene>
<dbReference type="Pfam" id="PF01769">
    <property type="entry name" value="MgtE"/>
    <property type="match status" value="1"/>
</dbReference>
<sequence>MKEAHQLIMLIPVVLNLMGNLEMNLSARLATSANVGDLDDLTLRRSIILGNLSLLQVQAAVVSFIASGIALLISLALPRIAVDPPLPVPSNDTSTVNMTARAIYHIMLDPRRPVTPIIYPPPDSSGALTLVNLVMVASTAMIASCLSSIALGSLMCSLIVVCRKYGRDPDNIAPPIASCLGDLFTLCFIGVTSTILILVLHTPVPFILGIVVVLFATTCLIFTLRNKHVRPLLTQGWSPLFGAMVISSGTGIVLDRFVSRYDGFALLAVVISGLPGSVGSILVSRLSTSLHAAALSLAPSIVTAGGSSVPEPSTKLVMMTLLFVTLPVEIIFLAMLHFFGWLHLPFFFVALS</sequence>
<dbReference type="PANTHER" id="PTHR16228">
    <property type="entry name" value="DIVALENT CATION TRANSPORTER SOLUTE CARRIER FAMILY 41"/>
    <property type="match status" value="1"/>
</dbReference>
<dbReference type="InterPro" id="IPR006667">
    <property type="entry name" value="SLC41_membr_dom"/>
</dbReference>
<accession>A0A9P7K5M2</accession>
<keyword evidence="5" id="KW-0460">Magnesium</keyword>
<evidence type="ECO:0000313" key="12">
    <source>
        <dbReference type="Proteomes" id="UP000717328"/>
    </source>
</evidence>
<dbReference type="PANTHER" id="PTHR16228:SF7">
    <property type="entry name" value="SLC41A_MGTE INTEGRAL MEMBRANE DOMAIN-CONTAINING PROTEIN"/>
    <property type="match status" value="1"/>
</dbReference>
<dbReference type="EMBL" id="JABCKI010005729">
    <property type="protein sequence ID" value="KAG5639191.1"/>
    <property type="molecule type" value="Genomic_DNA"/>
</dbReference>
<evidence type="ECO:0000313" key="11">
    <source>
        <dbReference type="EMBL" id="KAG5639191.1"/>
    </source>
</evidence>
<feature type="transmembrane region" description="Helical" evidence="9">
    <location>
        <begin position="206"/>
        <end position="224"/>
    </location>
</feature>
<comment type="similarity">
    <text evidence="2">Belongs to the SLC41A transporter family.</text>
</comment>
<dbReference type="SUPFAM" id="SSF161093">
    <property type="entry name" value="MgtE membrane domain-like"/>
    <property type="match status" value="2"/>
</dbReference>
<feature type="transmembrane region" description="Helical" evidence="9">
    <location>
        <begin position="330"/>
        <end position="351"/>
    </location>
</feature>
<comment type="caution">
    <text evidence="11">The sequence shown here is derived from an EMBL/GenBank/DDBJ whole genome shotgun (WGS) entry which is preliminary data.</text>
</comment>
<comment type="subcellular location">
    <subcellularLocation>
        <location evidence="1">Membrane</location>
        <topology evidence="1">Multi-pass membrane protein</topology>
    </subcellularLocation>
</comment>
<protein>
    <recommendedName>
        <fullName evidence="10">SLC41A/MgtE integral membrane domain-containing protein</fullName>
    </recommendedName>
</protein>
<dbReference type="AlphaFoldDB" id="A0A9P7K5M2"/>
<dbReference type="InterPro" id="IPR045349">
    <property type="entry name" value="SLC41A1-3"/>
</dbReference>
<evidence type="ECO:0000256" key="6">
    <source>
        <dbReference type="ARBA" id="ARBA00022989"/>
    </source>
</evidence>
<feature type="transmembrane region" description="Helical" evidence="9">
    <location>
        <begin position="130"/>
        <end position="162"/>
    </location>
</feature>
<evidence type="ECO:0000256" key="2">
    <source>
        <dbReference type="ARBA" id="ARBA00009749"/>
    </source>
</evidence>
<dbReference type="GO" id="GO:0008324">
    <property type="term" value="F:monoatomic cation transmembrane transporter activity"/>
    <property type="evidence" value="ECO:0007669"/>
    <property type="project" value="InterPro"/>
</dbReference>
<keyword evidence="3" id="KW-0813">Transport</keyword>
<proteinExistence type="inferred from homology"/>
<feature type="transmembrane region" description="Helical" evidence="9">
    <location>
        <begin position="54"/>
        <end position="77"/>
    </location>
</feature>
<dbReference type="Proteomes" id="UP000717328">
    <property type="component" value="Unassembled WGS sequence"/>
</dbReference>
<name>A0A9P7K5M2_9AGAR</name>
<keyword evidence="7" id="KW-0406">Ion transport</keyword>
<dbReference type="InterPro" id="IPR036739">
    <property type="entry name" value="SLC41_membr_dom_sf"/>
</dbReference>
<feature type="transmembrane region" description="Helical" evidence="9">
    <location>
        <begin position="264"/>
        <end position="283"/>
    </location>
</feature>
<evidence type="ECO:0000256" key="8">
    <source>
        <dbReference type="ARBA" id="ARBA00023136"/>
    </source>
</evidence>
<evidence type="ECO:0000256" key="4">
    <source>
        <dbReference type="ARBA" id="ARBA00022692"/>
    </source>
</evidence>